<dbReference type="GO" id="GO:0005524">
    <property type="term" value="F:ATP binding"/>
    <property type="evidence" value="ECO:0007669"/>
    <property type="project" value="UniProtKB-UniRule"/>
</dbReference>
<dbReference type="InterPro" id="IPR000719">
    <property type="entry name" value="Prot_kinase_dom"/>
</dbReference>
<dbReference type="AlphaFoldDB" id="A0A0L0ND00"/>
<evidence type="ECO:0000259" key="10">
    <source>
        <dbReference type="PROSITE" id="PS50011"/>
    </source>
</evidence>
<dbReference type="InterPro" id="IPR051334">
    <property type="entry name" value="SRPK"/>
</dbReference>
<protein>
    <recommendedName>
        <fullName evidence="1">non-specific serine/threonine protein kinase</fullName>
        <ecNumber evidence="1">2.7.11.1</ecNumber>
    </recommendedName>
</protein>
<dbReference type="STRING" id="1163406.A0A0L0ND00"/>
<sequence length="180" mass="19739">MPSHVCTEHPSATCNGPTSYPIAPDLSFPNLVCYPPSNLLYDQEKVSRYRPGGYHPVCLGDTFKEGRYRVAHKLGWGGFSTVWLVRDCLLGKWVALKIATADSSSPSQELSTLQSEQRSGASEYIAQLLDSFIHVGPNGVHQCLVSELLGPSVDTVVADYHAGGDRLEPENILRITRQLL</sequence>
<gene>
    <name evidence="11" type="ORF">TOPH_03285</name>
</gene>
<dbReference type="GO" id="GO:0004674">
    <property type="term" value="F:protein serine/threonine kinase activity"/>
    <property type="evidence" value="ECO:0007669"/>
    <property type="project" value="UniProtKB-KW"/>
</dbReference>
<keyword evidence="12" id="KW-1185">Reference proteome</keyword>
<dbReference type="Proteomes" id="UP000036947">
    <property type="component" value="Unassembled WGS sequence"/>
</dbReference>
<dbReference type="InterPro" id="IPR017441">
    <property type="entry name" value="Protein_kinase_ATP_BS"/>
</dbReference>
<dbReference type="GO" id="GO:0005737">
    <property type="term" value="C:cytoplasm"/>
    <property type="evidence" value="ECO:0007669"/>
    <property type="project" value="TreeGrafter"/>
</dbReference>
<proteinExistence type="predicted"/>
<feature type="binding site" evidence="9">
    <location>
        <position position="97"/>
    </location>
    <ligand>
        <name>ATP</name>
        <dbReference type="ChEBI" id="CHEBI:30616"/>
    </ligand>
</feature>
<evidence type="ECO:0000256" key="5">
    <source>
        <dbReference type="ARBA" id="ARBA00022777"/>
    </source>
</evidence>
<keyword evidence="2" id="KW-0723">Serine/threonine-protein kinase</keyword>
<dbReference type="PANTHER" id="PTHR47634:SF9">
    <property type="entry name" value="PROTEIN KINASE DOMAIN-CONTAINING PROTEIN-RELATED"/>
    <property type="match status" value="1"/>
</dbReference>
<keyword evidence="4 9" id="KW-0547">Nucleotide-binding</keyword>
<dbReference type="EMBL" id="LFRF01000007">
    <property type="protein sequence ID" value="KND91968.1"/>
    <property type="molecule type" value="Genomic_DNA"/>
</dbReference>
<dbReference type="SUPFAM" id="SSF56112">
    <property type="entry name" value="Protein kinase-like (PK-like)"/>
    <property type="match status" value="1"/>
</dbReference>
<evidence type="ECO:0000256" key="8">
    <source>
        <dbReference type="ARBA" id="ARBA00048679"/>
    </source>
</evidence>
<dbReference type="Gene3D" id="3.30.200.20">
    <property type="entry name" value="Phosphorylase Kinase, domain 1"/>
    <property type="match status" value="1"/>
</dbReference>
<evidence type="ECO:0000256" key="9">
    <source>
        <dbReference type="PROSITE-ProRule" id="PRU10141"/>
    </source>
</evidence>
<keyword evidence="6 9" id="KW-0067">ATP-binding</keyword>
<dbReference type="PANTHER" id="PTHR47634">
    <property type="entry name" value="PROTEIN KINASE DOMAIN-CONTAINING PROTEIN-RELATED"/>
    <property type="match status" value="1"/>
</dbReference>
<dbReference type="OrthoDB" id="5979581at2759"/>
<keyword evidence="5 11" id="KW-0418">Kinase</keyword>
<dbReference type="GO" id="GO:0050684">
    <property type="term" value="P:regulation of mRNA processing"/>
    <property type="evidence" value="ECO:0007669"/>
    <property type="project" value="TreeGrafter"/>
</dbReference>
<comment type="catalytic activity">
    <reaction evidence="7">
        <text>L-threonyl-[protein] + ATP = O-phospho-L-threonyl-[protein] + ADP + H(+)</text>
        <dbReference type="Rhea" id="RHEA:46608"/>
        <dbReference type="Rhea" id="RHEA-COMP:11060"/>
        <dbReference type="Rhea" id="RHEA-COMP:11605"/>
        <dbReference type="ChEBI" id="CHEBI:15378"/>
        <dbReference type="ChEBI" id="CHEBI:30013"/>
        <dbReference type="ChEBI" id="CHEBI:30616"/>
        <dbReference type="ChEBI" id="CHEBI:61977"/>
        <dbReference type="ChEBI" id="CHEBI:456216"/>
        <dbReference type="EC" id="2.7.11.1"/>
    </reaction>
</comment>
<evidence type="ECO:0000256" key="2">
    <source>
        <dbReference type="ARBA" id="ARBA00022527"/>
    </source>
</evidence>
<keyword evidence="3" id="KW-0808">Transferase</keyword>
<dbReference type="GO" id="GO:0005634">
    <property type="term" value="C:nucleus"/>
    <property type="evidence" value="ECO:0007669"/>
    <property type="project" value="TreeGrafter"/>
</dbReference>
<name>A0A0L0ND00_TOLOC</name>
<evidence type="ECO:0000256" key="1">
    <source>
        <dbReference type="ARBA" id="ARBA00012513"/>
    </source>
</evidence>
<comment type="catalytic activity">
    <reaction evidence="8">
        <text>L-seryl-[protein] + ATP = O-phospho-L-seryl-[protein] + ADP + H(+)</text>
        <dbReference type="Rhea" id="RHEA:17989"/>
        <dbReference type="Rhea" id="RHEA-COMP:9863"/>
        <dbReference type="Rhea" id="RHEA-COMP:11604"/>
        <dbReference type="ChEBI" id="CHEBI:15378"/>
        <dbReference type="ChEBI" id="CHEBI:29999"/>
        <dbReference type="ChEBI" id="CHEBI:30616"/>
        <dbReference type="ChEBI" id="CHEBI:83421"/>
        <dbReference type="ChEBI" id="CHEBI:456216"/>
        <dbReference type="EC" id="2.7.11.1"/>
    </reaction>
</comment>
<evidence type="ECO:0000313" key="12">
    <source>
        <dbReference type="Proteomes" id="UP000036947"/>
    </source>
</evidence>
<reference evidence="11 12" key="1">
    <citation type="journal article" date="2015" name="BMC Genomics">
        <title>The genome of the truffle-parasite Tolypocladium ophioglossoides and the evolution of antifungal peptaibiotics.</title>
        <authorList>
            <person name="Quandt C.A."/>
            <person name="Bushley K.E."/>
            <person name="Spatafora J.W."/>
        </authorList>
    </citation>
    <scope>NUCLEOTIDE SEQUENCE [LARGE SCALE GENOMIC DNA]</scope>
    <source>
        <strain evidence="11 12">CBS 100239</strain>
    </source>
</reference>
<evidence type="ECO:0000256" key="7">
    <source>
        <dbReference type="ARBA" id="ARBA00047899"/>
    </source>
</evidence>
<evidence type="ECO:0000256" key="6">
    <source>
        <dbReference type="ARBA" id="ARBA00022840"/>
    </source>
</evidence>
<comment type="caution">
    <text evidence="11">The sequence shown here is derived from an EMBL/GenBank/DDBJ whole genome shotgun (WGS) entry which is preliminary data.</text>
</comment>
<dbReference type="InterPro" id="IPR011009">
    <property type="entry name" value="Kinase-like_dom_sf"/>
</dbReference>
<dbReference type="GO" id="GO:0000245">
    <property type="term" value="P:spliceosomal complex assembly"/>
    <property type="evidence" value="ECO:0007669"/>
    <property type="project" value="TreeGrafter"/>
</dbReference>
<evidence type="ECO:0000256" key="3">
    <source>
        <dbReference type="ARBA" id="ARBA00022679"/>
    </source>
</evidence>
<dbReference type="PROSITE" id="PS50011">
    <property type="entry name" value="PROTEIN_KINASE_DOM"/>
    <property type="match status" value="1"/>
</dbReference>
<evidence type="ECO:0000313" key="11">
    <source>
        <dbReference type="EMBL" id="KND91968.1"/>
    </source>
</evidence>
<accession>A0A0L0ND00</accession>
<evidence type="ECO:0000256" key="4">
    <source>
        <dbReference type="ARBA" id="ARBA00022741"/>
    </source>
</evidence>
<dbReference type="EC" id="2.7.11.1" evidence="1"/>
<feature type="domain" description="Protein kinase" evidence="10">
    <location>
        <begin position="68"/>
        <end position="180"/>
    </location>
</feature>
<organism evidence="11 12">
    <name type="scientific">Tolypocladium ophioglossoides (strain CBS 100239)</name>
    <name type="common">Snaketongue truffleclub</name>
    <name type="synonym">Elaphocordyceps ophioglossoides</name>
    <dbReference type="NCBI Taxonomy" id="1163406"/>
    <lineage>
        <taxon>Eukaryota</taxon>
        <taxon>Fungi</taxon>
        <taxon>Dikarya</taxon>
        <taxon>Ascomycota</taxon>
        <taxon>Pezizomycotina</taxon>
        <taxon>Sordariomycetes</taxon>
        <taxon>Hypocreomycetidae</taxon>
        <taxon>Hypocreales</taxon>
        <taxon>Ophiocordycipitaceae</taxon>
        <taxon>Tolypocladium</taxon>
    </lineage>
</organism>
<dbReference type="PROSITE" id="PS00107">
    <property type="entry name" value="PROTEIN_KINASE_ATP"/>
    <property type="match status" value="1"/>
</dbReference>